<dbReference type="Gene3D" id="3.30.1520.10">
    <property type="entry name" value="Phox-like domain"/>
    <property type="match status" value="1"/>
</dbReference>
<dbReference type="InterPro" id="IPR036871">
    <property type="entry name" value="PX_dom_sf"/>
</dbReference>
<reference evidence="10" key="1">
    <citation type="submission" date="2021-02" db="EMBL/GenBank/DDBJ databases">
        <authorList>
            <person name="Nowell W R."/>
        </authorList>
    </citation>
    <scope>NUCLEOTIDE SEQUENCE</scope>
</reference>
<name>A0A820B4Z5_9BILA</name>
<dbReference type="InterPro" id="IPR001683">
    <property type="entry name" value="PX_dom"/>
</dbReference>
<dbReference type="PANTHER" id="PTHR15813:SF9">
    <property type="entry name" value="PX DOMAIN-CONTAINING PROTEIN"/>
    <property type="match status" value="1"/>
</dbReference>
<comment type="similarity">
    <text evidence="2">Belongs to the sorting nexin family.</text>
</comment>
<evidence type="ECO:0000313" key="9">
    <source>
        <dbReference type="EMBL" id="CAF1391216.1"/>
    </source>
</evidence>
<comment type="caution">
    <text evidence="10">The sequence shown here is derived from an EMBL/GenBank/DDBJ whole genome shotgun (WGS) entry which is preliminary data.</text>
</comment>
<sequence length="275" mass="32098">MISMPLTVSIDDTRTIESPNSDEKFTVYQITVRGGLNHTSHTIDRRYREFEALNTRLSTNISVPHLPRKVLLHRRSAKLIEQRRQLLEIYLNELLRRCQQQSIMPDELARFIQIPPYDNENHLSRKDHQQQLEEQFMNNDQDEDEMKYVLEHAPCISIGDYCPWNNDNREILADSVLSVTESARHRRQYAGNGYAQQYGSDYGLYGPGGQGWVTNNNNNNNNMNNRYPNPQGFGGNGNFNWNQGNRRPEWYYNTSNTIQSSIFCFLSTIIYILVI</sequence>
<accession>A0A820B4Z5</accession>
<dbReference type="SMART" id="SM00312">
    <property type="entry name" value="PX"/>
    <property type="match status" value="1"/>
</dbReference>
<dbReference type="EMBL" id="CAJOBB010008091">
    <property type="protein sequence ID" value="CAF4200843.1"/>
    <property type="molecule type" value="Genomic_DNA"/>
</dbReference>
<evidence type="ECO:0000256" key="1">
    <source>
        <dbReference type="ARBA" id="ARBA00004180"/>
    </source>
</evidence>
<evidence type="ECO:0000313" key="10">
    <source>
        <dbReference type="EMBL" id="CAF4200843.1"/>
    </source>
</evidence>
<evidence type="ECO:0000256" key="2">
    <source>
        <dbReference type="ARBA" id="ARBA00010883"/>
    </source>
</evidence>
<keyword evidence="5" id="KW-0446">Lipid-binding</keyword>
<dbReference type="GO" id="GO:1901981">
    <property type="term" value="F:phosphatidylinositol phosphate binding"/>
    <property type="evidence" value="ECO:0007669"/>
    <property type="project" value="TreeGrafter"/>
</dbReference>
<evidence type="ECO:0000313" key="11">
    <source>
        <dbReference type="Proteomes" id="UP000663868"/>
    </source>
</evidence>
<gene>
    <name evidence="9" type="ORF">IZO911_LOCUS38969</name>
    <name evidence="10" type="ORF">KXQ929_LOCUS40094</name>
</gene>
<keyword evidence="3" id="KW-0813">Transport</keyword>
<evidence type="ECO:0000256" key="3">
    <source>
        <dbReference type="ARBA" id="ARBA00022448"/>
    </source>
</evidence>
<dbReference type="GO" id="GO:0030659">
    <property type="term" value="C:cytoplasmic vesicle membrane"/>
    <property type="evidence" value="ECO:0007669"/>
    <property type="project" value="UniProtKB-SubCell"/>
</dbReference>
<dbReference type="EMBL" id="CAJNOE010001133">
    <property type="protein sequence ID" value="CAF1391216.1"/>
    <property type="molecule type" value="Genomic_DNA"/>
</dbReference>
<dbReference type="PROSITE" id="PS50195">
    <property type="entry name" value="PX"/>
    <property type="match status" value="1"/>
</dbReference>
<evidence type="ECO:0000256" key="7">
    <source>
        <dbReference type="ARBA" id="ARBA00023329"/>
    </source>
</evidence>
<dbReference type="AlphaFoldDB" id="A0A820B4Z5"/>
<protein>
    <recommendedName>
        <fullName evidence="8">PX domain-containing protein</fullName>
    </recommendedName>
</protein>
<dbReference type="SUPFAM" id="SSF64268">
    <property type="entry name" value="PX domain"/>
    <property type="match status" value="1"/>
</dbReference>
<dbReference type="Pfam" id="PF00787">
    <property type="entry name" value="PX"/>
    <property type="match status" value="1"/>
</dbReference>
<evidence type="ECO:0000256" key="5">
    <source>
        <dbReference type="ARBA" id="ARBA00023121"/>
    </source>
</evidence>
<comment type="subcellular location">
    <subcellularLocation>
        <location evidence="1">Cytoplasmic vesicle membrane</location>
        <topology evidence="1">Peripheral membrane protein</topology>
        <orientation evidence="1">Cytoplasmic side</orientation>
    </subcellularLocation>
</comment>
<feature type="domain" description="PX" evidence="8">
    <location>
        <begin position="6"/>
        <end position="119"/>
    </location>
</feature>
<dbReference type="InterPro" id="IPR052467">
    <property type="entry name" value="Sorting_nexin_PX-domain"/>
</dbReference>
<organism evidence="10 11">
    <name type="scientific">Adineta steineri</name>
    <dbReference type="NCBI Taxonomy" id="433720"/>
    <lineage>
        <taxon>Eukaryota</taxon>
        <taxon>Metazoa</taxon>
        <taxon>Spiralia</taxon>
        <taxon>Gnathifera</taxon>
        <taxon>Rotifera</taxon>
        <taxon>Eurotatoria</taxon>
        <taxon>Bdelloidea</taxon>
        <taxon>Adinetida</taxon>
        <taxon>Adinetidae</taxon>
        <taxon>Adineta</taxon>
    </lineage>
</organism>
<dbReference type="GO" id="GO:0015031">
    <property type="term" value="P:protein transport"/>
    <property type="evidence" value="ECO:0007669"/>
    <property type="project" value="UniProtKB-KW"/>
</dbReference>
<dbReference type="CDD" id="cd06093">
    <property type="entry name" value="PX_domain"/>
    <property type="match status" value="1"/>
</dbReference>
<evidence type="ECO:0000259" key="8">
    <source>
        <dbReference type="PROSITE" id="PS50195"/>
    </source>
</evidence>
<evidence type="ECO:0000256" key="6">
    <source>
        <dbReference type="ARBA" id="ARBA00023136"/>
    </source>
</evidence>
<dbReference type="Proteomes" id="UP000663860">
    <property type="component" value="Unassembled WGS sequence"/>
</dbReference>
<evidence type="ECO:0000256" key="4">
    <source>
        <dbReference type="ARBA" id="ARBA00022927"/>
    </source>
</evidence>
<keyword evidence="6" id="KW-0472">Membrane</keyword>
<proteinExistence type="inferred from homology"/>
<keyword evidence="4" id="KW-0653">Protein transport</keyword>
<keyword evidence="7" id="KW-0968">Cytoplasmic vesicle</keyword>
<dbReference type="Proteomes" id="UP000663868">
    <property type="component" value="Unassembled WGS sequence"/>
</dbReference>
<dbReference type="PANTHER" id="PTHR15813">
    <property type="entry name" value="SORTING NEXIN-22 AND 24"/>
    <property type="match status" value="1"/>
</dbReference>